<evidence type="ECO:0000256" key="2">
    <source>
        <dbReference type="ARBA" id="ARBA00022448"/>
    </source>
</evidence>
<dbReference type="InterPro" id="IPR004100">
    <property type="entry name" value="ATPase_F1/V1/A1_a/bsu_N"/>
</dbReference>
<dbReference type="PATRIC" id="fig|1560234.3.peg.508"/>
<dbReference type="GO" id="GO:0016887">
    <property type="term" value="F:ATP hydrolysis activity"/>
    <property type="evidence" value="ECO:0007669"/>
    <property type="project" value="InterPro"/>
</dbReference>
<dbReference type="InterPro" id="IPR005714">
    <property type="entry name" value="ATPase_T3SS_FliI/YscN"/>
</dbReference>
<evidence type="ECO:0000256" key="3">
    <source>
        <dbReference type="ARBA" id="ARBA00022490"/>
    </source>
</evidence>
<keyword evidence="10" id="KW-0378">Hydrolase</keyword>
<dbReference type="PANTHER" id="PTHR15184:SF9">
    <property type="entry name" value="SPI-1 TYPE 3 SECRETION SYSTEM ATPASE"/>
    <property type="match status" value="1"/>
</dbReference>
<sequence length="437" mass="47104">MIDPHGALEMLNNLEPSQSFGKVNKVVGLIVEGCGIKAPLGAVCQLIPEDGAEQIPAEVVGFRDGNILFMPYGDMRGIKPGSLIRNSSLPPTFPVGNDMLGKAFDAFGNELGTETPMHTAEGYKPLYATPPNPLSRARIVEPLDVGVRSINSLITLGKGQRVGIMAGSGVGKSTLMGMMARYTEADINVIALIGERGREVLEFIEKDLGPEGMKRSVLLVATSDQSPLVRMRAAYAATAVAEFYRDQGKNVLLMMDSVTRFAMAAREVGLATGEPPTTKGYTPTVFTQLPKLLERAGNSDKGSITGIYTVLVDGDDFNEPIADAVRSILDGHIVLTRDLADNGHYPAIDVLKSVSRLRGDICSREVIDEGQSVTKLLAAYQKVEDMVNIGAYSHGSNPVVDKAISMVPLVNEFLQQRVEEPCNIEDSYSQLHTLVQQ</sequence>
<dbReference type="EC" id="3.6.3.14" evidence="10"/>
<dbReference type="GO" id="GO:0030257">
    <property type="term" value="C:type III protein secretion system complex"/>
    <property type="evidence" value="ECO:0007669"/>
    <property type="project" value="InterPro"/>
</dbReference>
<dbReference type="InterPro" id="IPR050053">
    <property type="entry name" value="ATPase_alpha/beta_chains"/>
</dbReference>
<dbReference type="SMART" id="SM00382">
    <property type="entry name" value="AAA"/>
    <property type="match status" value="1"/>
</dbReference>
<dbReference type="EMBL" id="JXMS01000012">
    <property type="protein sequence ID" value="OBQ51852.1"/>
    <property type="molecule type" value="Genomic_DNA"/>
</dbReference>
<evidence type="ECO:0000256" key="1">
    <source>
        <dbReference type="ARBA" id="ARBA00004496"/>
    </source>
</evidence>
<dbReference type="GO" id="GO:0030254">
    <property type="term" value="P:protein secretion by the type III secretion system"/>
    <property type="evidence" value="ECO:0007669"/>
    <property type="project" value="InterPro"/>
</dbReference>
<accession>A0A1B7XCY8</accession>
<keyword evidence="6" id="KW-0653">Protein transport</keyword>
<name>A0A1B7XCY8_9BACT</name>
<evidence type="ECO:0000313" key="10">
    <source>
        <dbReference type="EMBL" id="OBQ51852.1"/>
    </source>
</evidence>
<dbReference type="FunFam" id="3.40.50.12240:FF:000002">
    <property type="entry name" value="Flagellum-specific ATP synthase FliI"/>
    <property type="match status" value="1"/>
</dbReference>
<dbReference type="STRING" id="1560234.SP90_08420"/>
<dbReference type="PROSITE" id="PS00152">
    <property type="entry name" value="ATPASE_ALPHA_BETA"/>
    <property type="match status" value="1"/>
</dbReference>
<dbReference type="AlphaFoldDB" id="A0A1B7XCY8"/>
<dbReference type="GO" id="GO:0008564">
    <property type="term" value="F:protein-exporting ATPase activity"/>
    <property type="evidence" value="ECO:0007669"/>
    <property type="project" value="UniProtKB-EC"/>
</dbReference>
<dbReference type="Gene3D" id="3.40.50.12240">
    <property type="match status" value="1"/>
</dbReference>
<dbReference type="InterPro" id="IPR003593">
    <property type="entry name" value="AAA+_ATPase"/>
</dbReference>
<dbReference type="GO" id="GO:0005737">
    <property type="term" value="C:cytoplasm"/>
    <property type="evidence" value="ECO:0007669"/>
    <property type="project" value="UniProtKB-SubCell"/>
</dbReference>
<evidence type="ECO:0000256" key="6">
    <source>
        <dbReference type="ARBA" id="ARBA00022927"/>
    </source>
</evidence>
<evidence type="ECO:0000313" key="11">
    <source>
        <dbReference type="Proteomes" id="UP000091979"/>
    </source>
</evidence>
<dbReference type="Pfam" id="PF02874">
    <property type="entry name" value="ATP-synt_ab_N"/>
    <property type="match status" value="1"/>
</dbReference>
<dbReference type="InterPro" id="IPR027417">
    <property type="entry name" value="P-loop_NTPase"/>
</dbReference>
<dbReference type="PANTHER" id="PTHR15184">
    <property type="entry name" value="ATP SYNTHASE"/>
    <property type="match status" value="1"/>
</dbReference>
<keyword evidence="5" id="KW-0067">ATP-binding</keyword>
<dbReference type="GO" id="GO:0005524">
    <property type="term" value="F:ATP binding"/>
    <property type="evidence" value="ECO:0007669"/>
    <property type="project" value="UniProtKB-KW"/>
</dbReference>
<proteinExistence type="predicted"/>
<evidence type="ECO:0000256" key="4">
    <source>
        <dbReference type="ARBA" id="ARBA00022741"/>
    </source>
</evidence>
<dbReference type="RefSeq" id="WP_066854518.1">
    <property type="nucleotide sequence ID" value="NZ_JXMS01000012.1"/>
</dbReference>
<dbReference type="OrthoDB" id="9801639at2"/>
<reference evidence="10 11" key="1">
    <citation type="submission" date="2015-01" db="EMBL/GenBank/DDBJ databases">
        <title>Desulfovibrio sp. JC271 draft genome sequence.</title>
        <authorList>
            <person name="Shivani Y."/>
            <person name="Subhash Y."/>
            <person name="Sasikala C."/>
            <person name="Ramana C.V."/>
        </authorList>
    </citation>
    <scope>NUCLEOTIDE SEQUENCE [LARGE SCALE GENOMIC DNA]</scope>
    <source>
        <strain evidence="10 11">JC271</strain>
    </source>
</reference>
<evidence type="ECO:0000256" key="8">
    <source>
        <dbReference type="ARBA" id="ARBA00034006"/>
    </source>
</evidence>
<protein>
    <submittedName>
        <fullName evidence="10">ATP synthase</fullName>
        <ecNumber evidence="10">3.6.3.14</ecNumber>
    </submittedName>
</protein>
<dbReference type="InterPro" id="IPR020003">
    <property type="entry name" value="ATPase_a/bsu_AS"/>
</dbReference>
<dbReference type="NCBIfam" id="TIGR01026">
    <property type="entry name" value="fliI_yscN"/>
    <property type="match status" value="1"/>
</dbReference>
<keyword evidence="2" id="KW-0813">Transport</keyword>
<evidence type="ECO:0000256" key="7">
    <source>
        <dbReference type="ARBA" id="ARBA00022967"/>
    </source>
</evidence>
<dbReference type="Pfam" id="PF00006">
    <property type="entry name" value="ATP-synt_ab"/>
    <property type="match status" value="1"/>
</dbReference>
<comment type="subcellular location">
    <subcellularLocation>
        <location evidence="1">Cytoplasm</location>
    </subcellularLocation>
</comment>
<evidence type="ECO:0000256" key="5">
    <source>
        <dbReference type="ARBA" id="ARBA00022840"/>
    </source>
</evidence>
<dbReference type="Proteomes" id="UP000091979">
    <property type="component" value="Unassembled WGS sequence"/>
</dbReference>
<dbReference type="InterPro" id="IPR000194">
    <property type="entry name" value="ATPase_F1/V1/A1_a/bsu_nucl-bd"/>
</dbReference>
<evidence type="ECO:0000259" key="9">
    <source>
        <dbReference type="SMART" id="SM00382"/>
    </source>
</evidence>
<keyword evidence="7" id="KW-1278">Translocase</keyword>
<comment type="caution">
    <text evidence="10">The sequence shown here is derived from an EMBL/GenBank/DDBJ whole genome shotgun (WGS) entry which is preliminary data.</text>
</comment>
<feature type="domain" description="AAA+ ATPase" evidence="9">
    <location>
        <begin position="158"/>
        <end position="339"/>
    </location>
</feature>
<dbReference type="CDD" id="cd01136">
    <property type="entry name" value="ATPase_flagellum-secretory_path_III"/>
    <property type="match status" value="1"/>
</dbReference>
<dbReference type="Pfam" id="PF18269">
    <property type="entry name" value="T3SS_ATPase_C"/>
    <property type="match status" value="1"/>
</dbReference>
<keyword evidence="4" id="KW-0547">Nucleotide-binding</keyword>
<dbReference type="CDD" id="cd18117">
    <property type="entry name" value="ATP-synt_flagellum-secretory_path_III_N"/>
    <property type="match status" value="1"/>
</dbReference>
<dbReference type="SUPFAM" id="SSF52540">
    <property type="entry name" value="P-loop containing nucleoside triphosphate hydrolases"/>
    <property type="match status" value="1"/>
</dbReference>
<dbReference type="GO" id="GO:0046933">
    <property type="term" value="F:proton-transporting ATP synthase activity, rotational mechanism"/>
    <property type="evidence" value="ECO:0007669"/>
    <property type="project" value="TreeGrafter"/>
</dbReference>
<dbReference type="InterPro" id="IPR040627">
    <property type="entry name" value="T3SS_ATPase_C"/>
</dbReference>
<organism evidence="10 11">
    <name type="scientific">Halodesulfovibrio spirochaetisodalis</name>
    <dbReference type="NCBI Taxonomy" id="1560234"/>
    <lineage>
        <taxon>Bacteria</taxon>
        <taxon>Pseudomonadati</taxon>
        <taxon>Thermodesulfobacteriota</taxon>
        <taxon>Desulfovibrionia</taxon>
        <taxon>Desulfovibrionales</taxon>
        <taxon>Desulfovibrionaceae</taxon>
        <taxon>Halodesulfovibrio</taxon>
    </lineage>
</organism>
<keyword evidence="11" id="KW-1185">Reference proteome</keyword>
<gene>
    <name evidence="10" type="primary">fliI</name>
    <name evidence="10" type="ORF">SP90_08420</name>
</gene>
<keyword evidence="3" id="KW-0963">Cytoplasm</keyword>
<comment type="catalytic activity">
    <reaction evidence="8">
        <text>ATP + H2O + cellular proteinSide 1 = ADP + phosphate + cellular proteinSide 2.</text>
        <dbReference type="EC" id="7.4.2.8"/>
    </reaction>
</comment>